<evidence type="ECO:0000313" key="1">
    <source>
        <dbReference type="EMBL" id="KAI4861386.1"/>
    </source>
</evidence>
<comment type="caution">
    <text evidence="1">The sequence shown here is derived from an EMBL/GenBank/DDBJ whole genome shotgun (WGS) entry which is preliminary data.</text>
</comment>
<sequence length="69" mass="7893">MPLASAKVGEQGIRKKSTGSFSGPDFNNLMQQKRHGDEESMKRRDSLADQYNSGFVGRMWQRWVSKTRS</sequence>
<proteinExistence type="predicted"/>
<dbReference type="EMBL" id="MU393554">
    <property type="protein sequence ID" value="KAI4861386.1"/>
    <property type="molecule type" value="Genomic_DNA"/>
</dbReference>
<gene>
    <name evidence="1" type="ORF">F4820DRAFT_452007</name>
</gene>
<accession>A0ACB9YQI6</accession>
<protein>
    <submittedName>
        <fullName evidence="1">Uncharacterized protein</fullName>
    </submittedName>
</protein>
<evidence type="ECO:0000313" key="2">
    <source>
        <dbReference type="Proteomes" id="UP001497700"/>
    </source>
</evidence>
<reference evidence="1 2" key="1">
    <citation type="journal article" date="2022" name="New Phytol.">
        <title>Ecological generalism drives hyperdiversity of secondary metabolite gene clusters in xylarialean endophytes.</title>
        <authorList>
            <person name="Franco M.E.E."/>
            <person name="Wisecaver J.H."/>
            <person name="Arnold A.E."/>
            <person name="Ju Y.M."/>
            <person name="Slot J.C."/>
            <person name="Ahrendt S."/>
            <person name="Moore L.P."/>
            <person name="Eastman K.E."/>
            <person name="Scott K."/>
            <person name="Konkel Z."/>
            <person name="Mondo S.J."/>
            <person name="Kuo A."/>
            <person name="Hayes R.D."/>
            <person name="Haridas S."/>
            <person name="Andreopoulos B."/>
            <person name="Riley R."/>
            <person name="LaButti K."/>
            <person name="Pangilinan J."/>
            <person name="Lipzen A."/>
            <person name="Amirebrahimi M."/>
            <person name="Yan J."/>
            <person name="Adam C."/>
            <person name="Keymanesh K."/>
            <person name="Ng V."/>
            <person name="Louie K."/>
            <person name="Northen T."/>
            <person name="Drula E."/>
            <person name="Henrissat B."/>
            <person name="Hsieh H.M."/>
            <person name="Youens-Clark K."/>
            <person name="Lutzoni F."/>
            <person name="Miadlikowska J."/>
            <person name="Eastwood D.C."/>
            <person name="Hamelin R.C."/>
            <person name="Grigoriev I.V."/>
            <person name="U'Ren J.M."/>
        </authorList>
    </citation>
    <scope>NUCLEOTIDE SEQUENCE [LARGE SCALE GENOMIC DNA]</scope>
    <source>
        <strain evidence="1 2">CBS 119005</strain>
    </source>
</reference>
<keyword evidence="2" id="KW-1185">Reference proteome</keyword>
<name>A0ACB9YQI6_9PEZI</name>
<dbReference type="Proteomes" id="UP001497700">
    <property type="component" value="Unassembled WGS sequence"/>
</dbReference>
<organism evidence="1 2">
    <name type="scientific">Hypoxylon rubiginosum</name>
    <dbReference type="NCBI Taxonomy" id="110542"/>
    <lineage>
        <taxon>Eukaryota</taxon>
        <taxon>Fungi</taxon>
        <taxon>Dikarya</taxon>
        <taxon>Ascomycota</taxon>
        <taxon>Pezizomycotina</taxon>
        <taxon>Sordariomycetes</taxon>
        <taxon>Xylariomycetidae</taxon>
        <taxon>Xylariales</taxon>
        <taxon>Hypoxylaceae</taxon>
        <taxon>Hypoxylon</taxon>
    </lineage>
</organism>